<reference evidence="1 2" key="1">
    <citation type="submission" date="2016-07" db="EMBL/GenBank/DDBJ databases">
        <title>Pervasive Adenine N6-methylation of Active Genes in Fungi.</title>
        <authorList>
            <consortium name="DOE Joint Genome Institute"/>
            <person name="Mondo S.J."/>
            <person name="Dannebaum R.O."/>
            <person name="Kuo R.C."/>
            <person name="Labutti K."/>
            <person name="Haridas S."/>
            <person name="Kuo A."/>
            <person name="Salamov A."/>
            <person name="Ahrendt S.R."/>
            <person name="Lipzen A."/>
            <person name="Sullivan W."/>
            <person name="Andreopoulos W.B."/>
            <person name="Clum A."/>
            <person name="Lindquist E."/>
            <person name="Daum C."/>
            <person name="Ramamoorthy G.K."/>
            <person name="Gryganskyi A."/>
            <person name="Culley D."/>
            <person name="Magnuson J.K."/>
            <person name="James T.Y."/>
            <person name="O'Malley M.A."/>
            <person name="Stajich J.E."/>
            <person name="Spatafora J.W."/>
            <person name="Visel A."/>
            <person name="Grigoriev I.V."/>
        </authorList>
    </citation>
    <scope>NUCLEOTIDE SEQUENCE [LARGE SCALE GENOMIC DNA]</scope>
    <source>
        <strain evidence="1 2">NRRL 2496</strain>
    </source>
</reference>
<proteinExistence type="predicted"/>
<comment type="caution">
    <text evidence="1">The sequence shown here is derived from an EMBL/GenBank/DDBJ whole genome shotgun (WGS) entry which is preliminary data.</text>
</comment>
<gene>
    <name evidence="1" type="ORF">BCR43DRAFT_486659</name>
</gene>
<dbReference type="Proteomes" id="UP000242180">
    <property type="component" value="Unassembled WGS sequence"/>
</dbReference>
<sequence>MVFIYHSLLLSIVLNKIDGLVSSSLFSHFVVILYTRFSCLLPYRLASSLSAAPFNISFPLVSNKPLPTYKGGSLQPKLEKTC</sequence>
<organism evidence="1 2">
    <name type="scientific">Syncephalastrum racemosum</name>
    <name type="common">Filamentous fungus</name>
    <dbReference type="NCBI Taxonomy" id="13706"/>
    <lineage>
        <taxon>Eukaryota</taxon>
        <taxon>Fungi</taxon>
        <taxon>Fungi incertae sedis</taxon>
        <taxon>Mucoromycota</taxon>
        <taxon>Mucoromycotina</taxon>
        <taxon>Mucoromycetes</taxon>
        <taxon>Mucorales</taxon>
        <taxon>Syncephalastraceae</taxon>
        <taxon>Syncephalastrum</taxon>
    </lineage>
</organism>
<protein>
    <submittedName>
        <fullName evidence="1">Uncharacterized protein</fullName>
    </submittedName>
</protein>
<keyword evidence="2" id="KW-1185">Reference proteome</keyword>
<dbReference type="AlphaFoldDB" id="A0A1X2HPF5"/>
<dbReference type="InParanoid" id="A0A1X2HPF5"/>
<evidence type="ECO:0000313" key="2">
    <source>
        <dbReference type="Proteomes" id="UP000242180"/>
    </source>
</evidence>
<evidence type="ECO:0000313" key="1">
    <source>
        <dbReference type="EMBL" id="ORZ01270.1"/>
    </source>
</evidence>
<accession>A0A1X2HPF5</accession>
<name>A0A1X2HPF5_SYNRA</name>
<dbReference type="EMBL" id="MCGN01000002">
    <property type="protein sequence ID" value="ORZ01270.1"/>
    <property type="molecule type" value="Genomic_DNA"/>
</dbReference>